<dbReference type="PANTHER" id="PTHR41386">
    <property type="entry name" value="INTEGRAL MEMBRANE PROTEIN-RELATED"/>
    <property type="match status" value="1"/>
</dbReference>
<reference evidence="2 3" key="1">
    <citation type="submission" date="2017-09" db="EMBL/GenBank/DDBJ databases">
        <title>Depth-based differentiation of microbial function through sediment-hosted aquifers and enrichment of novel symbionts in the deep terrestrial subsurface.</title>
        <authorList>
            <person name="Probst A.J."/>
            <person name="Ladd B."/>
            <person name="Jarett J.K."/>
            <person name="Geller-Mcgrath D.E."/>
            <person name="Sieber C.M."/>
            <person name="Emerson J.B."/>
            <person name="Anantharaman K."/>
            <person name="Thomas B.C."/>
            <person name="Malmstrom R."/>
            <person name="Stieglmeier M."/>
            <person name="Klingl A."/>
            <person name="Woyke T."/>
            <person name="Ryan C.M."/>
            <person name="Banfield J.F."/>
        </authorList>
    </citation>
    <scope>NUCLEOTIDE SEQUENCE [LARGE SCALE GENOMIC DNA]</scope>
    <source>
        <strain evidence="2">CG11_big_fil_rev_8_21_14_0_20_39_34</strain>
    </source>
</reference>
<keyword evidence="1" id="KW-1133">Transmembrane helix</keyword>
<keyword evidence="1" id="KW-0472">Membrane</keyword>
<dbReference type="EMBL" id="PCWN01000001">
    <property type="protein sequence ID" value="PIR04515.1"/>
    <property type="molecule type" value="Genomic_DNA"/>
</dbReference>
<accession>A0A2H0N8P2</accession>
<feature type="transmembrane region" description="Helical" evidence="1">
    <location>
        <begin position="64"/>
        <end position="86"/>
    </location>
</feature>
<proteinExistence type="predicted"/>
<dbReference type="Pfam" id="PF06210">
    <property type="entry name" value="DUF1003"/>
    <property type="match status" value="1"/>
</dbReference>
<dbReference type="PANTHER" id="PTHR41386:SF1">
    <property type="entry name" value="MEMBRANE PROTEIN"/>
    <property type="match status" value="1"/>
</dbReference>
<protein>
    <submittedName>
        <fullName evidence="2">Cyclic nucleotide-binding protein</fullName>
    </submittedName>
</protein>
<evidence type="ECO:0000313" key="3">
    <source>
        <dbReference type="Proteomes" id="UP000229600"/>
    </source>
</evidence>
<dbReference type="InterPro" id="IPR010406">
    <property type="entry name" value="DUF1003"/>
</dbReference>
<evidence type="ECO:0000313" key="2">
    <source>
        <dbReference type="EMBL" id="PIR04515.1"/>
    </source>
</evidence>
<keyword evidence="1" id="KW-0812">Transmembrane</keyword>
<dbReference type="Proteomes" id="UP000229600">
    <property type="component" value="Unassembled WGS sequence"/>
</dbReference>
<gene>
    <name evidence="2" type="ORF">COV59_00095</name>
</gene>
<dbReference type="AlphaFoldDB" id="A0A2H0N8P2"/>
<sequence length="143" mass="16928">MKTKERQDSHPIILHKKNLTLSERMADKLTEFMGSWFFIGFFLFVLLSWMFLNAMIYINHWDPYPFILLNLVLSCLAAIQAPIILMSQNRQAQRDRLTANYDYAVNRKAEREIQNIQKDLEEIKTMISKVCKKSQKTRPTKKS</sequence>
<name>A0A2H0N8P2_9BACT</name>
<feature type="transmembrane region" description="Helical" evidence="1">
    <location>
        <begin position="34"/>
        <end position="58"/>
    </location>
</feature>
<evidence type="ECO:0000256" key="1">
    <source>
        <dbReference type="SAM" id="Phobius"/>
    </source>
</evidence>
<organism evidence="2 3">
    <name type="scientific">Candidatus Magasanikbacteria bacterium CG11_big_fil_rev_8_21_14_0_20_39_34</name>
    <dbReference type="NCBI Taxonomy" id="1974653"/>
    <lineage>
        <taxon>Bacteria</taxon>
        <taxon>Candidatus Magasanikiibacteriota</taxon>
    </lineage>
</organism>
<comment type="caution">
    <text evidence="2">The sequence shown here is derived from an EMBL/GenBank/DDBJ whole genome shotgun (WGS) entry which is preliminary data.</text>
</comment>